<reference evidence="1 2" key="1">
    <citation type="journal article" date="2015" name="Sci. Rep.">
        <title>The power of single molecule real-time sequencing technology in the de novo assembly of a eukaryotic genome.</title>
        <authorList>
            <person name="Sakai H."/>
            <person name="Naito K."/>
            <person name="Ogiso-Tanaka E."/>
            <person name="Takahashi Y."/>
            <person name="Iseki K."/>
            <person name="Muto C."/>
            <person name="Satou K."/>
            <person name="Teruya K."/>
            <person name="Shiroma A."/>
            <person name="Shimoji M."/>
            <person name="Hirano T."/>
            <person name="Itoh T."/>
            <person name="Kaga A."/>
            <person name="Tomooka N."/>
        </authorList>
    </citation>
    <scope>NUCLEOTIDE SEQUENCE [LARGE SCALE GENOMIC DNA]</scope>
    <source>
        <strain evidence="2">cv. Shumari</strain>
    </source>
</reference>
<proteinExistence type="predicted"/>
<dbReference type="Proteomes" id="UP000291084">
    <property type="component" value="Chromosome 2"/>
</dbReference>
<organism evidence="1 2">
    <name type="scientific">Vigna angularis var. angularis</name>
    <dbReference type="NCBI Taxonomy" id="157739"/>
    <lineage>
        <taxon>Eukaryota</taxon>
        <taxon>Viridiplantae</taxon>
        <taxon>Streptophyta</taxon>
        <taxon>Embryophyta</taxon>
        <taxon>Tracheophyta</taxon>
        <taxon>Spermatophyta</taxon>
        <taxon>Magnoliopsida</taxon>
        <taxon>eudicotyledons</taxon>
        <taxon>Gunneridae</taxon>
        <taxon>Pentapetalae</taxon>
        <taxon>rosids</taxon>
        <taxon>fabids</taxon>
        <taxon>Fabales</taxon>
        <taxon>Fabaceae</taxon>
        <taxon>Papilionoideae</taxon>
        <taxon>50 kb inversion clade</taxon>
        <taxon>NPAAA clade</taxon>
        <taxon>indigoferoid/millettioid clade</taxon>
        <taxon>Phaseoleae</taxon>
        <taxon>Vigna</taxon>
    </lineage>
</organism>
<accession>A0A0S3RBL0</accession>
<keyword evidence="2" id="KW-1185">Reference proteome</keyword>
<dbReference type="AlphaFoldDB" id="A0A0S3RBL0"/>
<dbReference type="EMBL" id="AP015035">
    <property type="protein sequence ID" value="BAT77932.1"/>
    <property type="molecule type" value="Genomic_DNA"/>
</dbReference>
<gene>
    <name evidence="1" type="primary">Vigan.02G054700</name>
    <name evidence="1" type="ORF">VIGAN_02054700</name>
</gene>
<protein>
    <submittedName>
        <fullName evidence="1">Uncharacterized protein</fullName>
    </submittedName>
</protein>
<evidence type="ECO:0000313" key="2">
    <source>
        <dbReference type="Proteomes" id="UP000291084"/>
    </source>
</evidence>
<evidence type="ECO:0000313" key="1">
    <source>
        <dbReference type="EMBL" id="BAT77932.1"/>
    </source>
</evidence>
<name>A0A0S3RBL0_PHAAN</name>
<sequence>MVVFGSQLKIQIFPLSATESSKFVTENGNFSLGSLCMGKSASGGANYIFLISLDKLKDAYRHVGDGIGNLFKI</sequence>